<sequence length="261" mass="24283">MTGSDFGAGVAATGLAGVGFGTATGFAAVACAAGFAAAAGADGAVAEFLSAVFGAGTAAGPADFDAGTDALAGFDAAGACGFGWAGFVAVGFGAVEAVGAVGAVGADFLGSTFEVGFATVAAAAASFVTGAAGLDGVLLSASLVWRASAAGTDFVGPVAATGGLGSGFAAAGADVELVGAGFVAGVETSGLRLPGPAEVPVDPASGTASNSSAACDELSACSAASLAFSWASSSASRARRREALVGNSWLKSAFGMSFVLS</sequence>
<dbReference type="Proteomes" id="UP000323856">
    <property type="component" value="Unassembled WGS sequence"/>
</dbReference>
<evidence type="ECO:0000313" key="2">
    <source>
        <dbReference type="Proteomes" id="UP000323856"/>
    </source>
</evidence>
<dbReference type="EMBL" id="VOBL01000005">
    <property type="protein sequence ID" value="KAA0977821.1"/>
    <property type="molecule type" value="Genomic_DNA"/>
</dbReference>
<proteinExistence type="predicted"/>
<evidence type="ECO:0000313" key="1">
    <source>
        <dbReference type="EMBL" id="KAA0977821.1"/>
    </source>
</evidence>
<name>A0A5B0EIY9_9MICC</name>
<comment type="caution">
    <text evidence="1">The sequence shown here is derived from an EMBL/GenBank/DDBJ whole genome shotgun (WGS) entry which is preliminary data.</text>
</comment>
<gene>
    <name evidence="1" type="ORF">FQ154_06050</name>
</gene>
<accession>A0A5B0EIY9</accession>
<dbReference type="AlphaFoldDB" id="A0A5B0EIY9"/>
<reference evidence="1 2" key="1">
    <citation type="submission" date="2019-07" db="EMBL/GenBank/DDBJ databases">
        <title>Analysis of the biochemical properties, biological activity and biotechnological potential of siderophores and biosurfactants produced by Antarctic psychrotolerant bacteria.</title>
        <authorList>
            <person name="Styczynski M."/>
            <person name="Krucon T."/>
            <person name="Decewicz P."/>
            <person name="Dziewit L."/>
        </authorList>
    </citation>
    <scope>NUCLEOTIDE SEQUENCE [LARGE SCALE GENOMIC DNA]</scope>
    <source>
        <strain evidence="1 2">ANT_H27</strain>
    </source>
</reference>
<organism evidence="1 2">
    <name type="scientific">Paeniglutamicibacter gangotriensis</name>
    <dbReference type="NCBI Taxonomy" id="254787"/>
    <lineage>
        <taxon>Bacteria</taxon>
        <taxon>Bacillati</taxon>
        <taxon>Actinomycetota</taxon>
        <taxon>Actinomycetes</taxon>
        <taxon>Micrococcales</taxon>
        <taxon>Micrococcaceae</taxon>
        <taxon>Paeniglutamicibacter</taxon>
    </lineage>
</organism>
<protein>
    <submittedName>
        <fullName evidence="1">Uncharacterized protein</fullName>
    </submittedName>
</protein>